<dbReference type="EMBL" id="AWTT01000038">
    <property type="protein sequence ID" value="KIS02965.1"/>
    <property type="molecule type" value="Genomic_DNA"/>
</dbReference>
<protein>
    <submittedName>
        <fullName evidence="1">Uncharacterized protein</fullName>
    </submittedName>
</protein>
<keyword evidence="2" id="KW-1185">Reference proteome</keyword>
<organism evidence="1 2">
    <name type="scientific">Paucilactobacillus wasatchensis</name>
    <dbReference type="NCBI Taxonomy" id="1335616"/>
    <lineage>
        <taxon>Bacteria</taxon>
        <taxon>Bacillati</taxon>
        <taxon>Bacillota</taxon>
        <taxon>Bacilli</taxon>
        <taxon>Lactobacillales</taxon>
        <taxon>Lactobacillaceae</taxon>
        <taxon>Paucilactobacillus</taxon>
    </lineage>
</organism>
<evidence type="ECO:0000313" key="1">
    <source>
        <dbReference type="EMBL" id="KIS02965.1"/>
    </source>
</evidence>
<reference evidence="1 2" key="1">
    <citation type="submission" date="2013-08" db="EMBL/GenBank/DDBJ databases">
        <title>Lactobacillus wasatchii sp. WDC04, a late gas producing bacteria isolated from aged chedder cheese.</title>
        <authorList>
            <person name="Oberg C.J."/>
            <person name="Culumber M."/>
            <person name="McMahon D.J."/>
            <person name="Broadbent J.R."/>
            <person name="Oberg T.S."/>
            <person name="Ortaki F."/>
        </authorList>
    </citation>
    <scope>NUCLEOTIDE SEQUENCE [LARGE SCALE GENOMIC DNA]</scope>
    <source>
        <strain evidence="1 2">WDC04</strain>
    </source>
</reference>
<dbReference type="Proteomes" id="UP000032279">
    <property type="component" value="Unassembled WGS sequence"/>
</dbReference>
<dbReference type="PATRIC" id="fig|1335616.4.peg.1473"/>
<evidence type="ECO:0000313" key="2">
    <source>
        <dbReference type="Proteomes" id="UP000032279"/>
    </source>
</evidence>
<comment type="caution">
    <text evidence="1">The sequence shown here is derived from an EMBL/GenBank/DDBJ whole genome shotgun (WGS) entry which is preliminary data.</text>
</comment>
<accession>A0A0D1A511</accession>
<proteinExistence type="predicted"/>
<dbReference type="AlphaFoldDB" id="A0A0D1A511"/>
<name>A0A0D1A511_9LACO</name>
<sequence length="48" mass="4925">MNARPTLSGGIPPRMWGVIPTGVLARAWWEGIPHACGGDPNGQVEGGG</sequence>
<gene>
    <name evidence="1" type="ORF">WDC_1470</name>
</gene>